<comment type="caution">
    <text evidence="1">The sequence shown here is derived from an EMBL/GenBank/DDBJ whole genome shotgun (WGS) entry which is preliminary data.</text>
</comment>
<gene>
    <name evidence="1" type="ORF">I4F81_002915</name>
</gene>
<evidence type="ECO:0000313" key="2">
    <source>
        <dbReference type="Proteomes" id="UP000798662"/>
    </source>
</evidence>
<organism evidence="1 2">
    <name type="scientific">Pyropia yezoensis</name>
    <name type="common">Susabi-nori</name>
    <name type="synonym">Porphyra yezoensis</name>
    <dbReference type="NCBI Taxonomy" id="2788"/>
    <lineage>
        <taxon>Eukaryota</taxon>
        <taxon>Rhodophyta</taxon>
        <taxon>Bangiophyceae</taxon>
        <taxon>Bangiales</taxon>
        <taxon>Bangiaceae</taxon>
        <taxon>Pyropia</taxon>
    </lineage>
</organism>
<evidence type="ECO:0000313" key="1">
    <source>
        <dbReference type="EMBL" id="KAK1860326.1"/>
    </source>
</evidence>
<proteinExistence type="predicted"/>
<keyword evidence="2" id="KW-1185">Reference proteome</keyword>
<accession>A0ACC3BQQ5</accession>
<dbReference type="EMBL" id="CM020618">
    <property type="protein sequence ID" value="KAK1860326.1"/>
    <property type="molecule type" value="Genomic_DNA"/>
</dbReference>
<reference evidence="1" key="1">
    <citation type="submission" date="2019-11" db="EMBL/GenBank/DDBJ databases">
        <title>Nori genome reveals adaptations in red seaweeds to the harsh intertidal environment.</title>
        <authorList>
            <person name="Wang D."/>
            <person name="Mao Y."/>
        </authorList>
    </citation>
    <scope>NUCLEOTIDE SEQUENCE</scope>
    <source>
        <tissue evidence="1">Gametophyte</tissue>
    </source>
</reference>
<protein>
    <submittedName>
        <fullName evidence="1">Uncharacterized protein</fullName>
    </submittedName>
</protein>
<name>A0ACC3BQQ5_PYRYE</name>
<sequence length="536" mass="54277">MGETLVCTSVTAPTAAAALRDFHTAAAAGADVVELRLDLLDAGEAWEPLLDASPLPVIVTNRAAWEGGRCTLPEADRLASLARAAASGAAFVDVELAAAAAYVAAHGAPATAAAAGGGGLGAGDAGRGGKRGGGCRLILSHHNFERALSHDEAAKVYADAVAAGADVVKVAMAATSAADVGVVFDLLSAARVPTIALSMGERGVITRILTPKYGGFLTFTSVAAGAESAPGQLDTATLLSAYPFRSITPATAVYGVIGCPIGHSMSPVLHNAALGAAAVDAVYVPLLVDDGDLERFLAAVRPYGFAGFSVTLPHKLAALTAVGEAVDPVAARIGAVNTLVSDNAAACGYRGYNTDWTGALDAVEERRALQGAAVMVLGAGGAGRALAFGAVARGAGLVIIINRSLDKARALAAELRTDTCPAVAATPAAALDLPSVAQVDVVMNSTSVGMAPDVDATPVDAALFRKRDCPLVFDAVYNPLETRLLREAAAAGCVTVSGVEMFVRQAAAQFRLWLPTVPPDVQLMRTVVLAALDKKK</sequence>
<dbReference type="Proteomes" id="UP000798662">
    <property type="component" value="Chromosome 1"/>
</dbReference>